<evidence type="ECO:0000313" key="6">
    <source>
        <dbReference type="Proteomes" id="UP000011863"/>
    </source>
</evidence>
<dbReference type="EMBL" id="AP012057">
    <property type="protein sequence ID" value="BAN01794.1"/>
    <property type="molecule type" value="Genomic_DNA"/>
</dbReference>
<evidence type="ECO:0000256" key="2">
    <source>
        <dbReference type="ARBA" id="ARBA00022801"/>
    </source>
</evidence>
<dbReference type="RefSeq" id="WP_015441041.1">
    <property type="nucleotide sequence ID" value="NC_020520.1"/>
</dbReference>
<evidence type="ECO:0000256" key="1">
    <source>
        <dbReference type="ARBA" id="ARBA00022490"/>
    </source>
</evidence>
<dbReference type="InterPro" id="IPR052365">
    <property type="entry name" value="THEM4/THEM5_acyl-CoA_thioest"/>
</dbReference>
<keyword evidence="2" id="KW-0378">Hydrolase</keyword>
<sequence>MSSESSATTTPDVAEARARLGAAYRRLGHSIAGHDAEADDLDRIADSLHLAADELDAFPIRDRATERRTGDWGPPPASGEQMFSFDERPISGRAAPLGFDVSITREGDEVVGRLTLGSAHEGAPSRSHGGMVSALFDDVFGFVLTIEQQAGFTGELTVRYEAGTPIGVPLACRVRLAARDGRKLLMTGELTLDDDPTTVFARSTATFIAIDPERFSQLTS</sequence>
<dbReference type="PANTHER" id="PTHR12418">
    <property type="entry name" value="ACYL-COENZYME A THIOESTERASE THEM4"/>
    <property type="match status" value="1"/>
</dbReference>
<keyword evidence="4" id="KW-0443">Lipid metabolism</keyword>
<evidence type="ECO:0000256" key="4">
    <source>
        <dbReference type="ARBA" id="ARBA00023098"/>
    </source>
</evidence>
<evidence type="ECO:0000256" key="3">
    <source>
        <dbReference type="ARBA" id="ARBA00022832"/>
    </source>
</evidence>
<protein>
    <recommendedName>
        <fullName evidence="7">Thioesterase domain-containing protein</fullName>
    </recommendedName>
</protein>
<dbReference type="Gene3D" id="3.10.129.10">
    <property type="entry name" value="Hotdog Thioesterase"/>
    <property type="match status" value="1"/>
</dbReference>
<proteinExistence type="predicted"/>
<name>A0A6C7E0J8_ILUCY</name>
<dbReference type="AlphaFoldDB" id="A0A6C7E0J8"/>
<evidence type="ECO:0000313" key="5">
    <source>
        <dbReference type="EMBL" id="BAN01794.1"/>
    </source>
</evidence>
<organism evidence="5 6">
    <name type="scientific">Ilumatobacter coccineus (strain NBRC 103263 / KCTC 29153 / YM16-304)</name>
    <dbReference type="NCBI Taxonomy" id="1313172"/>
    <lineage>
        <taxon>Bacteria</taxon>
        <taxon>Bacillati</taxon>
        <taxon>Actinomycetota</taxon>
        <taxon>Acidimicrobiia</taxon>
        <taxon>Acidimicrobiales</taxon>
        <taxon>Ilumatobacteraceae</taxon>
        <taxon>Ilumatobacter</taxon>
    </lineage>
</organism>
<dbReference type="Proteomes" id="UP000011863">
    <property type="component" value="Chromosome"/>
</dbReference>
<accession>A0A6C7E0J8</accession>
<keyword evidence="6" id="KW-1185">Reference proteome</keyword>
<dbReference type="GO" id="GO:0016787">
    <property type="term" value="F:hydrolase activity"/>
    <property type="evidence" value="ECO:0007669"/>
    <property type="project" value="UniProtKB-KW"/>
</dbReference>
<reference evidence="5 6" key="1">
    <citation type="journal article" date="2013" name="Int. J. Syst. Evol. Microbiol.">
        <title>Ilumatobacter nonamiense sp. nov. and Ilumatobacter coccineum sp. nov., isolated from seashore sand.</title>
        <authorList>
            <person name="Matsumoto A."/>
            <person name="Kasai H."/>
            <person name="Matsuo Y."/>
            <person name="Shizuri Y."/>
            <person name="Ichikawa N."/>
            <person name="Fujita N."/>
            <person name="Omura S."/>
            <person name="Takahashi Y."/>
        </authorList>
    </citation>
    <scope>NUCLEOTIDE SEQUENCE [LARGE SCALE GENOMIC DNA]</scope>
    <source>
        <strain evidence="6">NBRC 103263 / KCTC 29153 / YM16-304</strain>
    </source>
</reference>
<gene>
    <name evidence="5" type="ORF">YM304_14800</name>
</gene>
<keyword evidence="1" id="KW-0963">Cytoplasm</keyword>
<dbReference type="PANTHER" id="PTHR12418:SF19">
    <property type="entry name" value="ACYL-COENZYME A THIOESTERASE THEM4"/>
    <property type="match status" value="1"/>
</dbReference>
<evidence type="ECO:0008006" key="7">
    <source>
        <dbReference type="Google" id="ProtNLM"/>
    </source>
</evidence>
<dbReference type="KEGG" id="aym:YM304_14800"/>
<dbReference type="OrthoDB" id="5242242at2"/>
<dbReference type="CDD" id="cd03443">
    <property type="entry name" value="PaaI_thioesterase"/>
    <property type="match status" value="1"/>
</dbReference>
<dbReference type="GO" id="GO:0006631">
    <property type="term" value="P:fatty acid metabolic process"/>
    <property type="evidence" value="ECO:0007669"/>
    <property type="project" value="UniProtKB-KW"/>
</dbReference>
<dbReference type="InterPro" id="IPR029069">
    <property type="entry name" value="HotDog_dom_sf"/>
</dbReference>
<keyword evidence="3" id="KW-0276">Fatty acid metabolism</keyword>
<dbReference type="SUPFAM" id="SSF54637">
    <property type="entry name" value="Thioesterase/thiol ester dehydrase-isomerase"/>
    <property type="match status" value="1"/>
</dbReference>